<proteinExistence type="predicted"/>
<dbReference type="RefSeq" id="WP_145434368.1">
    <property type="nucleotide sequence ID" value="NZ_CP036339.1"/>
</dbReference>
<dbReference type="AlphaFoldDB" id="A0A517U210"/>
<gene>
    <name evidence="1" type="ORF">I41_38400</name>
</gene>
<organism evidence="1 2">
    <name type="scientific">Lacipirellula limnantheis</name>
    <dbReference type="NCBI Taxonomy" id="2528024"/>
    <lineage>
        <taxon>Bacteria</taxon>
        <taxon>Pseudomonadati</taxon>
        <taxon>Planctomycetota</taxon>
        <taxon>Planctomycetia</taxon>
        <taxon>Pirellulales</taxon>
        <taxon>Lacipirellulaceae</taxon>
        <taxon>Lacipirellula</taxon>
    </lineage>
</organism>
<dbReference type="EMBL" id="CP036339">
    <property type="protein sequence ID" value="QDT74643.1"/>
    <property type="molecule type" value="Genomic_DNA"/>
</dbReference>
<dbReference type="OrthoDB" id="288856at2"/>
<reference evidence="1 2" key="1">
    <citation type="submission" date="2019-02" db="EMBL/GenBank/DDBJ databases">
        <title>Deep-cultivation of Planctomycetes and their phenomic and genomic characterization uncovers novel biology.</title>
        <authorList>
            <person name="Wiegand S."/>
            <person name="Jogler M."/>
            <person name="Boedeker C."/>
            <person name="Pinto D."/>
            <person name="Vollmers J."/>
            <person name="Rivas-Marin E."/>
            <person name="Kohn T."/>
            <person name="Peeters S.H."/>
            <person name="Heuer A."/>
            <person name="Rast P."/>
            <person name="Oberbeckmann S."/>
            <person name="Bunk B."/>
            <person name="Jeske O."/>
            <person name="Meyerdierks A."/>
            <person name="Storesund J.E."/>
            <person name="Kallscheuer N."/>
            <person name="Luecker S."/>
            <person name="Lage O.M."/>
            <person name="Pohl T."/>
            <person name="Merkel B.J."/>
            <person name="Hornburger P."/>
            <person name="Mueller R.-W."/>
            <person name="Bruemmer F."/>
            <person name="Labrenz M."/>
            <person name="Spormann A.M."/>
            <person name="Op den Camp H."/>
            <person name="Overmann J."/>
            <person name="Amann R."/>
            <person name="Jetten M.S.M."/>
            <person name="Mascher T."/>
            <person name="Medema M.H."/>
            <person name="Devos D.P."/>
            <person name="Kaster A.-K."/>
            <person name="Ovreas L."/>
            <person name="Rohde M."/>
            <person name="Galperin M.Y."/>
            <person name="Jogler C."/>
        </authorList>
    </citation>
    <scope>NUCLEOTIDE SEQUENCE [LARGE SCALE GENOMIC DNA]</scope>
    <source>
        <strain evidence="1 2">I41</strain>
    </source>
</reference>
<dbReference type="Proteomes" id="UP000317909">
    <property type="component" value="Chromosome"/>
</dbReference>
<evidence type="ECO:0000313" key="1">
    <source>
        <dbReference type="EMBL" id="QDT74643.1"/>
    </source>
</evidence>
<sequence length="155" mass="16127">MNLECCKTRSVSGPIRRHGVGLLGTALLSVSLVGCAEAKPERTPVFPAKGIITFKGEPISGALVALHPKAPIAGTPNPRANVEKDGAFKVSTYVTADGAPEGDYTVTVLWYKPIKNGPDIVSGPNVIPAKYANPNTSDLVVSIKPGENDLPAIAL</sequence>
<keyword evidence="2" id="KW-1185">Reference proteome</keyword>
<dbReference type="PROSITE" id="PS51257">
    <property type="entry name" value="PROKAR_LIPOPROTEIN"/>
    <property type="match status" value="1"/>
</dbReference>
<evidence type="ECO:0008006" key="3">
    <source>
        <dbReference type="Google" id="ProtNLM"/>
    </source>
</evidence>
<protein>
    <recommendedName>
        <fullName evidence="3">Carboxypeptidase regulatory-like domain-containing protein</fullName>
    </recommendedName>
</protein>
<name>A0A517U210_9BACT</name>
<accession>A0A517U210</accession>
<dbReference type="KEGG" id="llh:I41_38400"/>
<evidence type="ECO:0000313" key="2">
    <source>
        <dbReference type="Proteomes" id="UP000317909"/>
    </source>
</evidence>